<feature type="chain" id="PRO_5013322120" evidence="1">
    <location>
        <begin position="34"/>
        <end position="217"/>
    </location>
</feature>
<keyword evidence="1" id="KW-0732">Signal</keyword>
<feature type="signal peptide" evidence="1">
    <location>
        <begin position="1"/>
        <end position="33"/>
    </location>
</feature>
<sequence length="217" mass="23645">MLHLSRKRSGLQRSKMDTLFFLLLAVGVNCAAASLDPALCPFELGYNPIFNADGSVLSCQKGDETFTVDSPTVARSLRDIGNNLLTIQIAAAAFSVDAQTINQFLDPNVLFFLEDGKPRGRFNPGLDAFFSDPAIFSYVPGMDPSTLFKVSNYQLLGGALPAATLHVQLTTKTSFVDFDSIWYLNDVAGGTKLCSYFAVLISRSPRVARIISNRGYI</sequence>
<protein>
    <submittedName>
        <fullName evidence="2">Uncharacterized protein</fullName>
    </submittedName>
</protein>
<name>A0A1Y1I687_KLENI</name>
<dbReference type="AlphaFoldDB" id="A0A1Y1I687"/>
<proteinExistence type="predicted"/>
<keyword evidence="3" id="KW-1185">Reference proteome</keyword>
<dbReference type="EMBL" id="DF237215">
    <property type="protein sequence ID" value="GAQ86023.1"/>
    <property type="molecule type" value="Genomic_DNA"/>
</dbReference>
<organism evidence="2 3">
    <name type="scientific">Klebsormidium nitens</name>
    <name type="common">Green alga</name>
    <name type="synonym">Ulothrix nitens</name>
    <dbReference type="NCBI Taxonomy" id="105231"/>
    <lineage>
        <taxon>Eukaryota</taxon>
        <taxon>Viridiplantae</taxon>
        <taxon>Streptophyta</taxon>
        <taxon>Klebsormidiophyceae</taxon>
        <taxon>Klebsormidiales</taxon>
        <taxon>Klebsormidiaceae</taxon>
        <taxon>Klebsormidium</taxon>
    </lineage>
</organism>
<evidence type="ECO:0000256" key="1">
    <source>
        <dbReference type="SAM" id="SignalP"/>
    </source>
</evidence>
<accession>A0A1Y1I687</accession>
<reference evidence="2 3" key="1">
    <citation type="journal article" date="2014" name="Nat. Commun.">
        <title>Klebsormidium flaccidum genome reveals primary factors for plant terrestrial adaptation.</title>
        <authorList>
            <person name="Hori K."/>
            <person name="Maruyama F."/>
            <person name="Fujisawa T."/>
            <person name="Togashi T."/>
            <person name="Yamamoto N."/>
            <person name="Seo M."/>
            <person name="Sato S."/>
            <person name="Yamada T."/>
            <person name="Mori H."/>
            <person name="Tajima N."/>
            <person name="Moriyama T."/>
            <person name="Ikeuchi M."/>
            <person name="Watanabe M."/>
            <person name="Wada H."/>
            <person name="Kobayashi K."/>
            <person name="Saito M."/>
            <person name="Masuda T."/>
            <person name="Sasaki-Sekimoto Y."/>
            <person name="Mashiguchi K."/>
            <person name="Awai K."/>
            <person name="Shimojima M."/>
            <person name="Masuda S."/>
            <person name="Iwai M."/>
            <person name="Nobusawa T."/>
            <person name="Narise T."/>
            <person name="Kondo S."/>
            <person name="Saito H."/>
            <person name="Sato R."/>
            <person name="Murakawa M."/>
            <person name="Ihara Y."/>
            <person name="Oshima-Yamada Y."/>
            <person name="Ohtaka K."/>
            <person name="Satoh M."/>
            <person name="Sonobe K."/>
            <person name="Ishii M."/>
            <person name="Ohtani R."/>
            <person name="Kanamori-Sato M."/>
            <person name="Honoki R."/>
            <person name="Miyazaki D."/>
            <person name="Mochizuki H."/>
            <person name="Umetsu J."/>
            <person name="Higashi K."/>
            <person name="Shibata D."/>
            <person name="Kamiya Y."/>
            <person name="Sato N."/>
            <person name="Nakamura Y."/>
            <person name="Tabata S."/>
            <person name="Ida S."/>
            <person name="Kurokawa K."/>
            <person name="Ohta H."/>
        </authorList>
    </citation>
    <scope>NUCLEOTIDE SEQUENCE [LARGE SCALE GENOMIC DNA]</scope>
    <source>
        <strain evidence="2 3">NIES-2285</strain>
    </source>
</reference>
<gene>
    <name evidence="2" type="ORF">KFL_002660040</name>
</gene>
<evidence type="ECO:0000313" key="3">
    <source>
        <dbReference type="Proteomes" id="UP000054558"/>
    </source>
</evidence>
<evidence type="ECO:0000313" key="2">
    <source>
        <dbReference type="EMBL" id="GAQ86023.1"/>
    </source>
</evidence>
<dbReference type="Proteomes" id="UP000054558">
    <property type="component" value="Unassembled WGS sequence"/>
</dbReference>